<protein>
    <submittedName>
        <fullName evidence="1">Uncharacterized protein</fullName>
    </submittedName>
</protein>
<accession>A0A147BCQ9</accession>
<organism evidence="1">
    <name type="scientific">Ixodes ricinus</name>
    <name type="common">Common tick</name>
    <name type="synonym">Acarus ricinus</name>
    <dbReference type="NCBI Taxonomy" id="34613"/>
    <lineage>
        <taxon>Eukaryota</taxon>
        <taxon>Metazoa</taxon>
        <taxon>Ecdysozoa</taxon>
        <taxon>Arthropoda</taxon>
        <taxon>Chelicerata</taxon>
        <taxon>Arachnida</taxon>
        <taxon>Acari</taxon>
        <taxon>Parasitiformes</taxon>
        <taxon>Ixodida</taxon>
        <taxon>Ixodoidea</taxon>
        <taxon>Ixodidae</taxon>
        <taxon>Ixodinae</taxon>
        <taxon>Ixodes</taxon>
    </lineage>
</organism>
<reference evidence="1" key="1">
    <citation type="journal article" date="2018" name="PLoS Negl. Trop. Dis.">
        <title>Sialome diversity of ticks revealed by RNAseq of single tick salivary glands.</title>
        <authorList>
            <person name="Perner J."/>
            <person name="Kropackova S."/>
            <person name="Kopacek P."/>
            <person name="Ribeiro J.M."/>
        </authorList>
    </citation>
    <scope>NUCLEOTIDE SEQUENCE</scope>
    <source>
        <strain evidence="1">Siblings of single egg batch collected in Ceske Budejovice</strain>
        <tissue evidence="1">Salivary glands</tissue>
    </source>
</reference>
<sequence length="153" mass="16708">MTAMIVSCLVTSVQVGSSCRNFRTAHAKALRVPFASAHSPNSERVWGCAAIARPTILRVPRQAEFANDGSRGRAHSCLRLATVVRLNSDIRQTTTNVHTATPRRVASRKLSRAGVGSVHPSTARVSVSLLSHFRCRTTTHASFLPYQVFVIWA</sequence>
<name>A0A147BCQ9_IXORI</name>
<evidence type="ECO:0000313" key="1">
    <source>
        <dbReference type="EMBL" id="JAR88558.1"/>
    </source>
</evidence>
<dbReference type="EMBL" id="GEGO01006846">
    <property type="protein sequence ID" value="JAR88558.1"/>
    <property type="molecule type" value="Transcribed_RNA"/>
</dbReference>
<dbReference type="AlphaFoldDB" id="A0A147BCQ9"/>
<proteinExistence type="predicted"/>